<dbReference type="EMBL" id="JRVC01000018">
    <property type="protein sequence ID" value="KHS44139.1"/>
    <property type="molecule type" value="Genomic_DNA"/>
</dbReference>
<protein>
    <submittedName>
        <fullName evidence="1">Uncharacterized protein</fullName>
    </submittedName>
</protein>
<evidence type="ECO:0000313" key="2">
    <source>
        <dbReference type="Proteomes" id="UP000031338"/>
    </source>
</evidence>
<gene>
    <name evidence="1" type="ORF">NJ75_03348</name>
</gene>
<keyword evidence="2" id="KW-1185">Reference proteome</keyword>
<reference evidence="1 2" key="1">
    <citation type="submission" date="2014-10" db="EMBL/GenBank/DDBJ databases">
        <title>Draft genome sequence of Novosphingobium subterraneum DSM 12447.</title>
        <authorList>
            <person name="Gan H.M."/>
            <person name="Gan H.Y."/>
            <person name="Savka M.A."/>
        </authorList>
    </citation>
    <scope>NUCLEOTIDE SEQUENCE [LARGE SCALE GENOMIC DNA]</scope>
    <source>
        <strain evidence="1 2">DSM 12447</strain>
    </source>
</reference>
<dbReference type="AlphaFoldDB" id="A0A0B9A0N0"/>
<evidence type="ECO:0000313" key="1">
    <source>
        <dbReference type="EMBL" id="KHS44139.1"/>
    </source>
</evidence>
<dbReference type="STRING" id="48936.NJ75_03348"/>
<name>A0A0B9A0N0_9SPHN</name>
<dbReference type="Proteomes" id="UP000031338">
    <property type="component" value="Unassembled WGS sequence"/>
</dbReference>
<organism evidence="1 2">
    <name type="scientific">Novosphingobium subterraneum</name>
    <dbReference type="NCBI Taxonomy" id="48936"/>
    <lineage>
        <taxon>Bacteria</taxon>
        <taxon>Pseudomonadati</taxon>
        <taxon>Pseudomonadota</taxon>
        <taxon>Alphaproteobacteria</taxon>
        <taxon>Sphingomonadales</taxon>
        <taxon>Sphingomonadaceae</taxon>
        <taxon>Novosphingobium</taxon>
    </lineage>
</organism>
<proteinExistence type="predicted"/>
<accession>A0A0B9A0N0</accession>
<sequence length="59" mass="6113">MRPLTSSDLAELARYPASLQQSIVALCGVAPGDPVREAVPVPAAFNRRPDAASHLGSGK</sequence>
<dbReference type="RefSeq" id="WP_039336458.1">
    <property type="nucleotide sequence ID" value="NZ_JBNNWK010000017.1"/>
</dbReference>
<dbReference type="PATRIC" id="fig|48936.3.peg.3371"/>
<comment type="caution">
    <text evidence="1">The sequence shown here is derived from an EMBL/GenBank/DDBJ whole genome shotgun (WGS) entry which is preliminary data.</text>
</comment>